<dbReference type="SUPFAM" id="SSF50978">
    <property type="entry name" value="WD40 repeat-like"/>
    <property type="match status" value="1"/>
</dbReference>
<keyword evidence="2" id="KW-0472">Membrane</keyword>
<dbReference type="Gene3D" id="1.20.5.110">
    <property type="match status" value="1"/>
</dbReference>
<keyword evidence="2" id="KW-1133">Transmembrane helix</keyword>
<dbReference type="PANTHER" id="PTHR10241">
    <property type="entry name" value="LETHAL 2 GIANT LARVAE PROTEIN"/>
    <property type="match status" value="1"/>
</dbReference>
<dbReference type="InterPro" id="IPR015943">
    <property type="entry name" value="WD40/YVTN_repeat-like_dom_sf"/>
</dbReference>
<organism evidence="3 4">
    <name type="scientific">Rhizophlyctis rosea</name>
    <dbReference type="NCBI Taxonomy" id="64517"/>
    <lineage>
        <taxon>Eukaryota</taxon>
        <taxon>Fungi</taxon>
        <taxon>Fungi incertae sedis</taxon>
        <taxon>Chytridiomycota</taxon>
        <taxon>Chytridiomycota incertae sedis</taxon>
        <taxon>Chytridiomycetes</taxon>
        <taxon>Rhizophlyctidales</taxon>
        <taxon>Rhizophlyctidaceae</taxon>
        <taxon>Rhizophlyctis</taxon>
    </lineage>
</organism>
<evidence type="ECO:0000256" key="2">
    <source>
        <dbReference type="SAM" id="Phobius"/>
    </source>
</evidence>
<keyword evidence="4" id="KW-1185">Reference proteome</keyword>
<feature type="transmembrane region" description="Helical" evidence="2">
    <location>
        <begin position="1161"/>
        <end position="1188"/>
    </location>
</feature>
<dbReference type="GO" id="GO:0019905">
    <property type="term" value="F:syntaxin binding"/>
    <property type="evidence" value="ECO:0007669"/>
    <property type="project" value="TreeGrafter"/>
</dbReference>
<evidence type="ECO:0000313" key="3">
    <source>
        <dbReference type="EMBL" id="KAJ3052413.1"/>
    </source>
</evidence>
<feature type="region of interest" description="Disordered" evidence="1">
    <location>
        <begin position="576"/>
        <end position="695"/>
    </location>
</feature>
<accession>A0AAD5SCY9</accession>
<comment type="caution">
    <text evidence="3">The sequence shown here is derived from an EMBL/GenBank/DDBJ whole genome shotgun (WGS) entry which is preliminary data.</text>
</comment>
<gene>
    <name evidence="3" type="ORF">HK097_006309</name>
</gene>
<dbReference type="GO" id="GO:0006893">
    <property type="term" value="P:Golgi to plasma membrane transport"/>
    <property type="evidence" value="ECO:0007669"/>
    <property type="project" value="TreeGrafter"/>
</dbReference>
<feature type="compositionally biased region" description="Low complexity" evidence="1">
    <location>
        <begin position="665"/>
        <end position="682"/>
    </location>
</feature>
<dbReference type="InterPro" id="IPR036322">
    <property type="entry name" value="WD40_repeat_dom_sf"/>
</dbReference>
<evidence type="ECO:0008006" key="5">
    <source>
        <dbReference type="Google" id="ProtNLM"/>
    </source>
</evidence>
<proteinExistence type="predicted"/>
<evidence type="ECO:0000313" key="4">
    <source>
        <dbReference type="Proteomes" id="UP001212841"/>
    </source>
</evidence>
<feature type="compositionally biased region" description="Low complexity" evidence="1">
    <location>
        <begin position="177"/>
        <end position="189"/>
    </location>
</feature>
<dbReference type="Gene3D" id="2.130.10.10">
    <property type="entry name" value="YVTN repeat-like/Quinoprotein amine dehydrogenase"/>
    <property type="match status" value="1"/>
</dbReference>
<feature type="compositionally biased region" description="Acidic residues" evidence="1">
    <location>
        <begin position="611"/>
        <end position="620"/>
    </location>
</feature>
<feature type="region of interest" description="Disordered" evidence="1">
    <location>
        <begin position="177"/>
        <end position="199"/>
    </location>
</feature>
<dbReference type="GO" id="GO:0005886">
    <property type="term" value="C:plasma membrane"/>
    <property type="evidence" value="ECO:0007669"/>
    <property type="project" value="TreeGrafter"/>
</dbReference>
<keyword evidence="2" id="KW-0812">Transmembrane</keyword>
<dbReference type="GO" id="GO:0006887">
    <property type="term" value="P:exocytosis"/>
    <property type="evidence" value="ECO:0007669"/>
    <property type="project" value="TreeGrafter"/>
</dbReference>
<sequence length="1189" mass="128900">MNILRSFTRRSTPTARRRELNNDAFSLSSYARYGLSAVPTVVCHDPVQSLIAVGLSSGEVFVAGKGVQKVLPAASSVAEGAGLKLLAFKTGDRLLVGVNAGNELIVWSLQSCDVQFSPVSIEADVRCLEVTLNSRWVFVGLGSGEVWAFDTVKGVKARYSISCQAPPIDVPSVVQQQLQHQQPQQTTPPSEMPVEGTVDHSAVSPQQEVISLALNPIDTNILLIGYSTGHIVSWNIKDFTVLLRFQNSPTLSALAWRPDGQHFVAAHDEYVSFWSVKEGGGLLNALKGGKEEKRKPLWVRTVERTGPKGSKDKDISASTSTTPKHPINSLIWVRGSQPDDNLLVILGGTPQTSPKSLTLLDLSGIKDYKSSRFHTVIPTPQSITSFAFAHSTHSGLETFVLALGEDGKLRGFDISKDYASYDLPVDFVLSSTPRITCSVASACTEFLVWEMSQVQSASTTTRPLPITGGSIHNKNNLSPTDILCTAHVDGTLSFHHLSIPSIKPLSTLATKEYLSMTKINKVEMDLEGRLCWVVAGPHVLVYRFYTESDLKGGGEELMGEDEMDKLMKQMDETVDGILAGGTGEGSPKVSPKVEGSSKAEKDAGAAGMERDLDEEEEEEVEGRLMMSPVEEKELDIPSTPPLAPPLRTASASTPTSPAPAPPPRTASTPQSPASPAHSSRSTPSRHQHHQRADSIATSTIVVEVLSERVKPTKAGWHPILQGIHMDLVVKALVVAAGDLLVTATQGGILHFVRLSTGEILHTDILLESSEEEPTTPGSGIASFWGGAKLADEQKRRSGSVESGSDRETGYGGGGREPGVVTCLDIWEGCLGRDTSTRTVLFVGTEGGTWTTYDLEPSTEGVVRFTRSLLHKSRFRTPAISSYVLNAMGHLSRPRPRNTPYASPSTPPSPEYYSILVEARQVTVLLSEPGSSQSPLVAARFAVSPEDGEIVKAGVSRRGGGSGDPVLVLLTQMGWCVVVGLPGLEVLWECNVLEMARMTGSWGGDVGEQREKIEKGLVNVFISSNGRIIVQSNEKEFSALNIMSDRRHLPDVEIRLYDVTKAYAWARANGLQPGNTSRNAEMDALFMPQDPSRHDSGHETGGEQPPAANAFEQARNQLNERGERLQNLEHKFGDLSNSAQGFAASIREYNERQANKKWWVDLCILTVIWSCSSYSVLCVQVAVMSAWWFM</sequence>
<protein>
    <recommendedName>
        <fullName evidence="5">V-SNARE coiled-coil homology domain-containing protein</fullName>
    </recommendedName>
</protein>
<name>A0AAD5SCY9_9FUNG</name>
<dbReference type="GO" id="GO:0005737">
    <property type="term" value="C:cytoplasm"/>
    <property type="evidence" value="ECO:0007669"/>
    <property type="project" value="TreeGrafter"/>
</dbReference>
<reference evidence="3" key="1">
    <citation type="submission" date="2020-05" db="EMBL/GenBank/DDBJ databases">
        <title>Phylogenomic resolution of chytrid fungi.</title>
        <authorList>
            <person name="Stajich J.E."/>
            <person name="Amses K."/>
            <person name="Simmons R."/>
            <person name="Seto K."/>
            <person name="Myers J."/>
            <person name="Bonds A."/>
            <person name="Quandt C.A."/>
            <person name="Barry K."/>
            <person name="Liu P."/>
            <person name="Grigoriev I."/>
            <person name="Longcore J.E."/>
            <person name="James T.Y."/>
        </authorList>
    </citation>
    <scope>NUCLEOTIDE SEQUENCE</scope>
    <source>
        <strain evidence="3">JEL0318</strain>
    </source>
</reference>
<dbReference type="EMBL" id="JADGJD010000297">
    <property type="protein sequence ID" value="KAJ3052413.1"/>
    <property type="molecule type" value="Genomic_DNA"/>
</dbReference>
<dbReference type="Proteomes" id="UP001212841">
    <property type="component" value="Unassembled WGS sequence"/>
</dbReference>
<dbReference type="PANTHER" id="PTHR10241:SF25">
    <property type="entry name" value="TOMOSYN, ISOFORM C"/>
    <property type="match status" value="1"/>
</dbReference>
<dbReference type="GO" id="GO:0045159">
    <property type="term" value="F:myosin II binding"/>
    <property type="evidence" value="ECO:0007669"/>
    <property type="project" value="TreeGrafter"/>
</dbReference>
<feature type="compositionally biased region" description="Low complexity" evidence="1">
    <location>
        <begin position="645"/>
        <end position="655"/>
    </location>
</feature>
<feature type="region of interest" description="Disordered" evidence="1">
    <location>
        <begin position="792"/>
        <end position="813"/>
    </location>
</feature>
<feature type="transmembrane region" description="Helical" evidence="2">
    <location>
        <begin position="965"/>
        <end position="987"/>
    </location>
</feature>
<dbReference type="AlphaFoldDB" id="A0AAD5SCY9"/>
<dbReference type="GO" id="GO:0005096">
    <property type="term" value="F:GTPase activator activity"/>
    <property type="evidence" value="ECO:0007669"/>
    <property type="project" value="TreeGrafter"/>
</dbReference>
<dbReference type="CDD" id="cd15873">
    <property type="entry name" value="R-SNARE_STXBP5_6"/>
    <property type="match status" value="1"/>
</dbReference>
<evidence type="ECO:0000256" key="1">
    <source>
        <dbReference type="SAM" id="MobiDB-lite"/>
    </source>
</evidence>